<name>A0AAN7VX75_9PEZI</name>
<evidence type="ECO:0000313" key="2">
    <source>
        <dbReference type="EMBL" id="KAK5690572.1"/>
    </source>
</evidence>
<dbReference type="Proteomes" id="UP001310594">
    <property type="component" value="Unassembled WGS sequence"/>
</dbReference>
<evidence type="ECO:0000313" key="3">
    <source>
        <dbReference type="Proteomes" id="UP001310594"/>
    </source>
</evidence>
<evidence type="ECO:0000256" key="1">
    <source>
        <dbReference type="SAM" id="MobiDB-lite"/>
    </source>
</evidence>
<feature type="compositionally biased region" description="Basic and acidic residues" evidence="1">
    <location>
        <begin position="66"/>
        <end position="85"/>
    </location>
</feature>
<accession>A0AAN7VX75</accession>
<feature type="region of interest" description="Disordered" evidence="1">
    <location>
        <begin position="36"/>
        <end position="94"/>
    </location>
</feature>
<proteinExistence type="predicted"/>
<protein>
    <submittedName>
        <fullName evidence="2">Uncharacterized protein</fullName>
    </submittedName>
</protein>
<reference evidence="2" key="1">
    <citation type="submission" date="2023-08" db="EMBL/GenBank/DDBJ databases">
        <title>Black Yeasts Isolated from many extreme environments.</title>
        <authorList>
            <person name="Coleine C."/>
            <person name="Stajich J.E."/>
            <person name="Selbmann L."/>
        </authorList>
    </citation>
    <scope>NUCLEOTIDE SEQUENCE</scope>
    <source>
        <strain evidence="2">CCFEE 5810</strain>
    </source>
</reference>
<organism evidence="2 3">
    <name type="scientific">Elasticomyces elasticus</name>
    <dbReference type="NCBI Taxonomy" id="574655"/>
    <lineage>
        <taxon>Eukaryota</taxon>
        <taxon>Fungi</taxon>
        <taxon>Dikarya</taxon>
        <taxon>Ascomycota</taxon>
        <taxon>Pezizomycotina</taxon>
        <taxon>Dothideomycetes</taxon>
        <taxon>Dothideomycetidae</taxon>
        <taxon>Mycosphaerellales</taxon>
        <taxon>Teratosphaeriaceae</taxon>
        <taxon>Elasticomyces</taxon>
    </lineage>
</organism>
<dbReference type="AlphaFoldDB" id="A0AAN7VX75"/>
<gene>
    <name evidence="2" type="ORF">LTR97_012125</name>
</gene>
<comment type="caution">
    <text evidence="2">The sequence shown here is derived from an EMBL/GenBank/DDBJ whole genome shotgun (WGS) entry which is preliminary data.</text>
</comment>
<sequence>MAVSTLGAMCPQSEWSVLELIRLLPKCRSLLATPQSNMDFQSHPQTRKHALDGSPPGNDGALAANKRAEAAAMLDREESDHRSTPSDDDEEAGTRQIVCPTTGCENTEHDLSEHFLNLEAHTNAEAKTYAEDSIWQSLRIIKAEDELRKDQDAKTRCDRCSRCGSVRECMVELGIVFTTPPPKRKASAGRRLV</sequence>
<dbReference type="EMBL" id="JAVRQU010000024">
    <property type="protein sequence ID" value="KAK5690572.1"/>
    <property type="molecule type" value="Genomic_DNA"/>
</dbReference>